<dbReference type="InterPro" id="IPR052917">
    <property type="entry name" value="Stress-Dev_Protein"/>
</dbReference>
<dbReference type="AlphaFoldDB" id="A0AAW5B2A0"/>
<reference evidence="2 3" key="1">
    <citation type="journal article" date="2022" name="Evol. Bioinform. Online">
        <title>Draft Genome Sequence of Oceanobacillus jordanicus Strain GSFE11, a Halotolerant Plant Growth-Promoting Bacterial Endophyte Isolated From the Jordan Valley.</title>
        <authorList>
            <person name="Alhindi T."/>
            <person name="Albdaiwi R."/>
        </authorList>
    </citation>
    <scope>NUCLEOTIDE SEQUENCE [LARGE SCALE GENOMIC DNA]</scope>
    <source>
        <strain evidence="2 3">GSFE11</strain>
    </source>
</reference>
<name>A0AAW5B2A0_9BACI</name>
<keyword evidence="3" id="KW-1185">Reference proteome</keyword>
<gene>
    <name evidence="2" type="ORF">K3T81_01055</name>
</gene>
<dbReference type="Pfam" id="PF01243">
    <property type="entry name" value="PNPOx_N"/>
    <property type="match status" value="1"/>
</dbReference>
<dbReference type="EMBL" id="JAIFZM010000001">
    <property type="protein sequence ID" value="MCG3417723.1"/>
    <property type="molecule type" value="Genomic_DNA"/>
</dbReference>
<accession>A0AAW5B2A0</accession>
<dbReference type="RefSeq" id="WP_238017622.1">
    <property type="nucleotide sequence ID" value="NZ_JAIFZM010000001.1"/>
</dbReference>
<dbReference type="Proteomes" id="UP001199631">
    <property type="component" value="Unassembled WGS sequence"/>
</dbReference>
<dbReference type="PANTHER" id="PTHR34818">
    <property type="entry name" value="PROTEIN BLI-3"/>
    <property type="match status" value="1"/>
</dbReference>
<proteinExistence type="predicted"/>
<dbReference type="InterPro" id="IPR011576">
    <property type="entry name" value="Pyridox_Oxase_N"/>
</dbReference>
<evidence type="ECO:0000259" key="1">
    <source>
        <dbReference type="Pfam" id="PF01243"/>
    </source>
</evidence>
<protein>
    <submittedName>
        <fullName evidence="2">Pyridoxamine 5'-phosphate oxidase family protein</fullName>
    </submittedName>
</protein>
<evidence type="ECO:0000313" key="3">
    <source>
        <dbReference type="Proteomes" id="UP001199631"/>
    </source>
</evidence>
<dbReference type="Gene3D" id="2.30.110.10">
    <property type="entry name" value="Electron Transport, Fmn-binding Protein, Chain A"/>
    <property type="match status" value="1"/>
</dbReference>
<comment type="caution">
    <text evidence="2">The sequence shown here is derived from an EMBL/GenBank/DDBJ whole genome shotgun (WGS) entry which is preliminary data.</text>
</comment>
<dbReference type="SUPFAM" id="SSF50475">
    <property type="entry name" value="FMN-binding split barrel"/>
    <property type="match status" value="1"/>
</dbReference>
<feature type="domain" description="Pyridoxamine 5'-phosphate oxidase N-terminal" evidence="1">
    <location>
        <begin position="7"/>
        <end position="129"/>
    </location>
</feature>
<dbReference type="InterPro" id="IPR012349">
    <property type="entry name" value="Split_barrel_FMN-bd"/>
</dbReference>
<dbReference type="PANTHER" id="PTHR34818:SF1">
    <property type="entry name" value="PROTEIN BLI-3"/>
    <property type="match status" value="1"/>
</dbReference>
<evidence type="ECO:0000313" key="2">
    <source>
        <dbReference type="EMBL" id="MCG3417723.1"/>
    </source>
</evidence>
<sequence>MDNQNEIKKEVEHILDNSHVGTMATVKNNKPHSRYMTFHNEGLKLYTPTNEDTDKTEEIEENPYTHIILGYEGEGFGDSFVEYEGKVRFNDSEEVKKALWNAHMKLYFDGPDDPNLVVLEVEPVAVRLMNKKGQPPKELEM</sequence>
<organism evidence="2 3">
    <name type="scientific">Oceanobacillus jordanicus</name>
    <dbReference type="NCBI Taxonomy" id="2867266"/>
    <lineage>
        <taxon>Bacteria</taxon>
        <taxon>Bacillati</taxon>
        <taxon>Bacillota</taxon>
        <taxon>Bacilli</taxon>
        <taxon>Bacillales</taxon>
        <taxon>Bacillaceae</taxon>
        <taxon>Oceanobacillus</taxon>
    </lineage>
</organism>